<keyword evidence="2" id="KW-1185">Reference proteome</keyword>
<accession>A0ABS0CNS2</accession>
<sequence>MHAQRYRKRPVEITAVRWWSNGDHPDDYIHDFEDPVTHTMVTAAQRREQRWEGEVVRYYRRPDAPGDQQCEHCGLVMNRHGWIDTPDGGHTVCPGDYVITGASGERDVCKPNVFAETYDRVRDDEGEPATAVVDSTEEVAILSAIVRDGFCAALVPLLGYTMAQTMTASFPPSFWRDAALGAARYTAERMLPPTADERLAGEPARPLACGGSGDVVVTDGEGRPIVCGGGGGNGLPIQVTGIGGAAPTDPVTPTEP</sequence>
<protein>
    <submittedName>
        <fullName evidence="1">Uncharacterized protein</fullName>
    </submittedName>
</protein>
<organism evidence="1 2">
    <name type="scientific">Nocardia amamiensis</name>
    <dbReference type="NCBI Taxonomy" id="404578"/>
    <lineage>
        <taxon>Bacteria</taxon>
        <taxon>Bacillati</taxon>
        <taxon>Actinomycetota</taxon>
        <taxon>Actinomycetes</taxon>
        <taxon>Mycobacteriales</taxon>
        <taxon>Nocardiaceae</taxon>
        <taxon>Nocardia</taxon>
    </lineage>
</organism>
<name>A0ABS0CNS2_9NOCA</name>
<proteinExistence type="predicted"/>
<reference evidence="1 2" key="1">
    <citation type="submission" date="2020-10" db="EMBL/GenBank/DDBJ databases">
        <title>Identification of Nocardia species via Next-generation sequencing and recognition of intraspecies genetic diversity.</title>
        <authorList>
            <person name="Li P."/>
            <person name="Li P."/>
            <person name="Lu B."/>
        </authorList>
    </citation>
    <scope>NUCLEOTIDE SEQUENCE [LARGE SCALE GENOMIC DNA]</scope>
    <source>
        <strain evidence="1 2">BJ06-0157</strain>
    </source>
</reference>
<dbReference type="RefSeq" id="WP_195129563.1">
    <property type="nucleotide sequence ID" value="NZ_JADLQX010000007.1"/>
</dbReference>
<comment type="caution">
    <text evidence="1">The sequence shown here is derived from an EMBL/GenBank/DDBJ whole genome shotgun (WGS) entry which is preliminary data.</text>
</comment>
<evidence type="ECO:0000313" key="1">
    <source>
        <dbReference type="EMBL" id="MBF6298254.1"/>
    </source>
</evidence>
<gene>
    <name evidence="1" type="ORF">IU459_11950</name>
</gene>
<dbReference type="Proteomes" id="UP000702209">
    <property type="component" value="Unassembled WGS sequence"/>
</dbReference>
<dbReference type="EMBL" id="JADLQX010000007">
    <property type="protein sequence ID" value="MBF6298254.1"/>
    <property type="molecule type" value="Genomic_DNA"/>
</dbReference>
<evidence type="ECO:0000313" key="2">
    <source>
        <dbReference type="Proteomes" id="UP000702209"/>
    </source>
</evidence>